<accession>A0A9W4IKX4</accession>
<feature type="compositionally biased region" description="Low complexity" evidence="1">
    <location>
        <begin position="101"/>
        <end position="114"/>
    </location>
</feature>
<feature type="compositionally biased region" description="Polar residues" evidence="1">
    <location>
        <begin position="59"/>
        <end position="72"/>
    </location>
</feature>
<dbReference type="AlphaFoldDB" id="A0A9W4IKX4"/>
<dbReference type="Proteomes" id="UP001152646">
    <property type="component" value="Unassembled WGS sequence"/>
</dbReference>
<proteinExistence type="predicted"/>
<dbReference type="EMBL" id="CAJVPA010000077">
    <property type="protein sequence ID" value="CAG8298279.1"/>
    <property type="molecule type" value="Genomic_DNA"/>
</dbReference>
<feature type="compositionally biased region" description="Polar residues" evidence="1">
    <location>
        <begin position="229"/>
        <end position="239"/>
    </location>
</feature>
<feature type="region of interest" description="Disordered" evidence="1">
    <location>
        <begin position="513"/>
        <end position="708"/>
    </location>
</feature>
<feature type="compositionally biased region" description="Low complexity" evidence="1">
    <location>
        <begin position="456"/>
        <end position="468"/>
    </location>
</feature>
<feature type="compositionally biased region" description="Basic and acidic residues" evidence="1">
    <location>
        <begin position="77"/>
        <end position="90"/>
    </location>
</feature>
<name>A0A9W4IKX4_9EURO</name>
<feature type="compositionally biased region" description="Polar residues" evidence="1">
    <location>
        <begin position="140"/>
        <end position="150"/>
    </location>
</feature>
<evidence type="ECO:0000256" key="1">
    <source>
        <dbReference type="SAM" id="MobiDB-lite"/>
    </source>
</evidence>
<feature type="compositionally biased region" description="Polar residues" evidence="1">
    <location>
        <begin position="654"/>
        <end position="665"/>
    </location>
</feature>
<evidence type="ECO:0000313" key="3">
    <source>
        <dbReference type="Proteomes" id="UP001152646"/>
    </source>
</evidence>
<comment type="caution">
    <text evidence="2">The sequence shown here is derived from an EMBL/GenBank/DDBJ whole genome shotgun (WGS) entry which is preliminary data.</text>
</comment>
<feature type="compositionally biased region" description="Polar residues" evidence="1">
    <location>
        <begin position="581"/>
        <end position="591"/>
    </location>
</feature>
<sequence>MAGSNPFRARNLGTPDSGLPPSIIAPVLSKSQFTPPAAPNGYGKSSISLEREVDDSSSDQDTNPFHPNVSASDSDEDNRPNHWTASDDRPASFGPAPHQAPSPDGSSTSSVSPDRSMRSIRGAAPDASPDTFQHAIIETEQPSPRLETSASPPNRRDRKPPPPPKSHHGRRISSTSTEPAQADRSRSTNRLSIHGFPSSVTSGASNPSTVSLPSTADYLSASTDDQRATEATGSLTRSHSQNKRPPTPPLSRRRSQMQRSKSTQSKHNRLTLSSYDSDSNHSSRPSSPGPSTRSLAHKRISMPPPSSGGFQPMTPLADVSLNVSPPTTSRPASLKAGRRASSYGTSGSAAGSTGPPPPPPPRRTRDSMIRSSDSVPVPKPENQPPSNALDILADLTKLQKELLFFFFVFSLSLSLSLTPSNSPSTNIMTTPTLINLPPPPSDPVTPSDMGPGTPNSGTTSLSALSTTAIKDGHQGHFPHGRHAHHSSTSSATTLEAERADRISRLAGLERVATARAGNQTSGQVPTSYAPGYFESQPLKERSTVGSASATGSLGGRTTWASSSDVYDADKMSEDHDDETDSVGNISESNASLVGFGEGANSTISGPTSRPPGLNRISSGHGNRPPSMSSNVSRPNALASYLQQQQYHAGERSMVSPSPAGSSTPEPLNEDARMVDGMTFDSGVVDTTARTPRVATPLGSNGFGSPGRD</sequence>
<reference evidence="2" key="1">
    <citation type="submission" date="2021-07" db="EMBL/GenBank/DDBJ databases">
        <authorList>
            <person name="Branca A.L. A."/>
        </authorList>
    </citation>
    <scope>NUCLEOTIDE SEQUENCE</scope>
</reference>
<feature type="region of interest" description="Disordered" evidence="1">
    <location>
        <begin position="1"/>
        <end position="386"/>
    </location>
</feature>
<feature type="compositionally biased region" description="Polar residues" evidence="1">
    <location>
        <begin position="615"/>
        <end position="633"/>
    </location>
</feature>
<feature type="compositionally biased region" description="Low complexity" evidence="1">
    <location>
        <begin position="339"/>
        <end position="353"/>
    </location>
</feature>
<evidence type="ECO:0000313" key="2">
    <source>
        <dbReference type="EMBL" id="CAG8298279.1"/>
    </source>
</evidence>
<feature type="compositionally biased region" description="Low complexity" evidence="1">
    <location>
        <begin position="273"/>
        <end position="294"/>
    </location>
</feature>
<organism evidence="2 3">
    <name type="scientific">Penicillium salamii</name>
    <dbReference type="NCBI Taxonomy" id="1612424"/>
    <lineage>
        <taxon>Eukaryota</taxon>
        <taxon>Fungi</taxon>
        <taxon>Dikarya</taxon>
        <taxon>Ascomycota</taxon>
        <taxon>Pezizomycotina</taxon>
        <taxon>Eurotiomycetes</taxon>
        <taxon>Eurotiomycetidae</taxon>
        <taxon>Eurotiales</taxon>
        <taxon>Aspergillaceae</taxon>
        <taxon>Penicillium</taxon>
    </lineage>
</organism>
<feature type="compositionally biased region" description="Polar residues" evidence="1">
    <location>
        <begin position="321"/>
        <end position="331"/>
    </location>
</feature>
<feature type="compositionally biased region" description="Polar residues" evidence="1">
    <location>
        <begin position="198"/>
        <end position="214"/>
    </location>
</feature>
<dbReference type="OrthoDB" id="5315820at2759"/>
<feature type="compositionally biased region" description="Polar residues" evidence="1">
    <location>
        <begin position="516"/>
        <end position="526"/>
    </location>
</feature>
<feature type="compositionally biased region" description="Basic residues" evidence="1">
    <location>
        <begin position="476"/>
        <end position="485"/>
    </location>
</feature>
<gene>
    <name evidence="2" type="ORF">PSALAMII_LOCUS1845</name>
</gene>
<protein>
    <submittedName>
        <fullName evidence="2">Uncharacterized protein</fullName>
    </submittedName>
</protein>
<feature type="region of interest" description="Disordered" evidence="1">
    <location>
        <begin position="436"/>
        <end position="496"/>
    </location>
</feature>